<protein>
    <recommendedName>
        <fullName evidence="5">CCHC-type domain-containing protein</fullName>
    </recommendedName>
</protein>
<comment type="caution">
    <text evidence="6">The sequence shown here is derived from an EMBL/GenBank/DDBJ whole genome shotgun (WGS) entry which is preliminary data.</text>
</comment>
<dbReference type="GO" id="GO:0005634">
    <property type="term" value="C:nucleus"/>
    <property type="evidence" value="ECO:0007669"/>
    <property type="project" value="TreeGrafter"/>
</dbReference>
<dbReference type="GO" id="GO:0003676">
    <property type="term" value="F:nucleic acid binding"/>
    <property type="evidence" value="ECO:0007669"/>
    <property type="project" value="InterPro"/>
</dbReference>
<keyword evidence="1" id="KW-0479">Metal-binding</keyword>
<dbReference type="InterPro" id="IPR001878">
    <property type="entry name" value="Znf_CCHC"/>
</dbReference>
<reference evidence="6 7" key="1">
    <citation type="submission" date="2020-10" db="EMBL/GenBank/DDBJ databases">
        <title>The Coptis chinensis genome and diversification of protoberbering-type alkaloids.</title>
        <authorList>
            <person name="Wang B."/>
            <person name="Shu S."/>
            <person name="Song C."/>
            <person name="Liu Y."/>
        </authorList>
    </citation>
    <scope>NUCLEOTIDE SEQUENCE [LARGE SCALE GENOMIC DNA]</scope>
    <source>
        <strain evidence="6">HL-2020</strain>
        <tissue evidence="6">Leaf</tissue>
    </source>
</reference>
<dbReference type="AlphaFoldDB" id="A0A835INN6"/>
<dbReference type="Proteomes" id="UP000631114">
    <property type="component" value="Unassembled WGS sequence"/>
</dbReference>
<organism evidence="6 7">
    <name type="scientific">Coptis chinensis</name>
    <dbReference type="NCBI Taxonomy" id="261450"/>
    <lineage>
        <taxon>Eukaryota</taxon>
        <taxon>Viridiplantae</taxon>
        <taxon>Streptophyta</taxon>
        <taxon>Embryophyta</taxon>
        <taxon>Tracheophyta</taxon>
        <taxon>Spermatophyta</taxon>
        <taxon>Magnoliopsida</taxon>
        <taxon>Ranunculales</taxon>
        <taxon>Ranunculaceae</taxon>
        <taxon>Coptidoideae</taxon>
        <taxon>Coptis</taxon>
    </lineage>
</organism>
<dbReference type="SUPFAM" id="SSF57756">
    <property type="entry name" value="Retrovirus zinc finger-like domains"/>
    <property type="match status" value="1"/>
</dbReference>
<dbReference type="GO" id="GO:0006511">
    <property type="term" value="P:ubiquitin-dependent protein catabolic process"/>
    <property type="evidence" value="ECO:0007669"/>
    <property type="project" value="TreeGrafter"/>
</dbReference>
<dbReference type="OrthoDB" id="106784at2759"/>
<proteinExistence type="predicted"/>
<dbReference type="GO" id="GO:0016567">
    <property type="term" value="P:protein ubiquitination"/>
    <property type="evidence" value="ECO:0007669"/>
    <property type="project" value="InterPro"/>
</dbReference>
<evidence type="ECO:0000256" key="1">
    <source>
        <dbReference type="ARBA" id="ARBA00022723"/>
    </source>
</evidence>
<keyword evidence="7" id="KW-1185">Reference proteome</keyword>
<dbReference type="InterPro" id="IPR033489">
    <property type="entry name" value="RBBP6"/>
</dbReference>
<feature type="domain" description="CCHC-type" evidence="5">
    <location>
        <begin position="28"/>
        <end position="42"/>
    </location>
</feature>
<accession>A0A835INN6</accession>
<dbReference type="GO" id="GO:0061630">
    <property type="term" value="F:ubiquitin protein ligase activity"/>
    <property type="evidence" value="ECO:0007669"/>
    <property type="project" value="InterPro"/>
</dbReference>
<evidence type="ECO:0000256" key="4">
    <source>
        <dbReference type="PROSITE-ProRule" id="PRU00047"/>
    </source>
</evidence>
<name>A0A835INN6_9MAGN</name>
<gene>
    <name evidence="6" type="ORF">IFM89_031113</name>
</gene>
<dbReference type="GO" id="GO:0008270">
    <property type="term" value="F:zinc ion binding"/>
    <property type="evidence" value="ECO:0007669"/>
    <property type="project" value="UniProtKB-KW"/>
</dbReference>
<dbReference type="PANTHER" id="PTHR15439:SF0">
    <property type="entry name" value="CELL DIVISION CYCLE AND APOPTOSIS REGULATOR PROTEIN 1-RELATED"/>
    <property type="match status" value="1"/>
</dbReference>
<dbReference type="PANTHER" id="PTHR15439">
    <property type="entry name" value="RETINOBLASTOMA-BINDING PROTEIN 6"/>
    <property type="match status" value="1"/>
</dbReference>
<evidence type="ECO:0000313" key="7">
    <source>
        <dbReference type="Proteomes" id="UP000631114"/>
    </source>
</evidence>
<keyword evidence="3" id="KW-0862">Zinc</keyword>
<dbReference type="InterPro" id="IPR036875">
    <property type="entry name" value="Znf_CCHC_sf"/>
</dbReference>
<dbReference type="EMBL" id="JADFTS010000002">
    <property type="protein sequence ID" value="KAF9622310.1"/>
    <property type="molecule type" value="Genomic_DNA"/>
</dbReference>
<keyword evidence="2 4" id="KW-0863">Zinc-finger</keyword>
<dbReference type="GO" id="GO:0006397">
    <property type="term" value="P:mRNA processing"/>
    <property type="evidence" value="ECO:0007669"/>
    <property type="project" value="InterPro"/>
</dbReference>
<evidence type="ECO:0000256" key="2">
    <source>
        <dbReference type="ARBA" id="ARBA00022771"/>
    </source>
</evidence>
<evidence type="ECO:0000259" key="5">
    <source>
        <dbReference type="PROSITE" id="PS50158"/>
    </source>
</evidence>
<dbReference type="PROSITE" id="PS50158">
    <property type="entry name" value="ZF_CCHC"/>
    <property type="match status" value="1"/>
</dbReference>
<evidence type="ECO:0000313" key="6">
    <source>
        <dbReference type="EMBL" id="KAF9622310.1"/>
    </source>
</evidence>
<dbReference type="Gene3D" id="4.10.60.10">
    <property type="entry name" value="Zinc finger, CCHC-type"/>
    <property type="match status" value="1"/>
</dbReference>
<sequence>MGGRTNRGRGIGQCGGYERKTPPEGYVCHRCNTSGHFIQHCPTNGDPNYDRRVVKKPTGILKSMLIETTMARDALGGVVSPSLSFAPKGGGMPPSLKKDTPKMKQANLKFHSLERGGIGTKADMSEVTFKLMPKKEPMLRGNALHDEEEVQQKMPTGEVVKEKKKKTNPLSVNAAELHWRASQDCATGYYMMPPAHSPYDPYWGGMQIGMDGYMAPYAIAMPYTQNPFGGLSFPMPAIPPQRNPPRNVGFKRKRC</sequence>
<dbReference type="InterPro" id="IPR025829">
    <property type="entry name" value="Zn_knuckle_CX2CX3GHX4C"/>
</dbReference>
<evidence type="ECO:0000256" key="3">
    <source>
        <dbReference type="ARBA" id="ARBA00022833"/>
    </source>
</evidence>
<dbReference type="Pfam" id="PF13696">
    <property type="entry name" value="zf-CCHC_2"/>
    <property type="match status" value="1"/>
</dbReference>